<dbReference type="PANTHER" id="PTHR11063">
    <property type="entry name" value="GLUTAMATE SEMIALDEHYDE DEHYDROGENASE"/>
    <property type="match status" value="1"/>
</dbReference>
<comment type="catalytic activity">
    <reaction evidence="6 7">
        <text>L-glutamate 5-semialdehyde + phosphate + NADP(+) = L-glutamyl 5-phosphate + NADPH + H(+)</text>
        <dbReference type="Rhea" id="RHEA:19541"/>
        <dbReference type="ChEBI" id="CHEBI:15378"/>
        <dbReference type="ChEBI" id="CHEBI:43474"/>
        <dbReference type="ChEBI" id="CHEBI:57783"/>
        <dbReference type="ChEBI" id="CHEBI:58066"/>
        <dbReference type="ChEBI" id="CHEBI:58274"/>
        <dbReference type="ChEBI" id="CHEBI:58349"/>
        <dbReference type="EC" id="1.2.1.41"/>
    </reaction>
</comment>
<dbReference type="NCBIfam" id="TIGR00407">
    <property type="entry name" value="proA"/>
    <property type="match status" value="1"/>
</dbReference>
<dbReference type="Gene3D" id="3.40.309.10">
    <property type="entry name" value="Aldehyde Dehydrogenase, Chain A, domain 2"/>
    <property type="match status" value="1"/>
</dbReference>
<evidence type="ECO:0000256" key="5">
    <source>
        <dbReference type="ARBA" id="ARBA00023002"/>
    </source>
</evidence>
<organism evidence="9 10">
    <name type="scientific">Candidatus Merdivicinus excrementipullorum</name>
    <dbReference type="NCBI Taxonomy" id="2840867"/>
    <lineage>
        <taxon>Bacteria</taxon>
        <taxon>Bacillati</taxon>
        <taxon>Bacillota</taxon>
        <taxon>Clostridia</taxon>
        <taxon>Eubacteriales</taxon>
        <taxon>Oscillospiraceae</taxon>
        <taxon>Oscillospiraceae incertae sedis</taxon>
        <taxon>Candidatus Merdivicinus</taxon>
    </lineage>
</organism>
<keyword evidence="2 7" id="KW-0028">Amino-acid biosynthesis</keyword>
<comment type="function">
    <text evidence="7">Catalyzes the NADPH-dependent reduction of L-glutamate 5-phosphate into L-glutamate 5-semialdehyde and phosphate. The product spontaneously undergoes cyclization to form 1-pyrroline-5-carboxylate.</text>
</comment>
<dbReference type="EC" id="1.2.1.41" evidence="7"/>
<dbReference type="InterPro" id="IPR020593">
    <property type="entry name" value="G-glutamylP_reductase_CS"/>
</dbReference>
<evidence type="ECO:0000256" key="3">
    <source>
        <dbReference type="ARBA" id="ARBA00022650"/>
    </source>
</evidence>
<dbReference type="SUPFAM" id="SSF53720">
    <property type="entry name" value="ALDH-like"/>
    <property type="match status" value="1"/>
</dbReference>
<dbReference type="CDD" id="cd07079">
    <property type="entry name" value="ALDH_F18-19_ProA-GPR"/>
    <property type="match status" value="1"/>
</dbReference>
<keyword evidence="4 7" id="KW-0521">NADP</keyword>
<evidence type="ECO:0000259" key="8">
    <source>
        <dbReference type="Pfam" id="PF00171"/>
    </source>
</evidence>
<dbReference type="InterPro" id="IPR016161">
    <property type="entry name" value="Ald_DH/histidinol_DH"/>
</dbReference>
<comment type="pathway">
    <text evidence="1 7">Amino-acid biosynthesis; L-proline biosynthesis; L-glutamate 5-semialdehyde from L-glutamate: step 2/2.</text>
</comment>
<dbReference type="Gene3D" id="3.40.605.10">
    <property type="entry name" value="Aldehyde Dehydrogenase, Chain A, domain 1"/>
    <property type="match status" value="1"/>
</dbReference>
<keyword evidence="5 7" id="KW-0560">Oxidoreductase</keyword>
<dbReference type="InterPro" id="IPR016163">
    <property type="entry name" value="Ald_DH_C"/>
</dbReference>
<proteinExistence type="inferred from homology"/>
<dbReference type="PANTHER" id="PTHR11063:SF8">
    <property type="entry name" value="DELTA-1-PYRROLINE-5-CARBOXYLATE SYNTHASE"/>
    <property type="match status" value="1"/>
</dbReference>
<reference evidence="9" key="1">
    <citation type="submission" date="2020-10" db="EMBL/GenBank/DDBJ databases">
        <authorList>
            <person name="Gilroy R."/>
        </authorList>
    </citation>
    <scope>NUCLEOTIDE SEQUENCE</scope>
    <source>
        <strain evidence="9">CHK199-13235</strain>
    </source>
</reference>
<evidence type="ECO:0000256" key="2">
    <source>
        <dbReference type="ARBA" id="ARBA00022605"/>
    </source>
</evidence>
<dbReference type="NCBIfam" id="NF001221">
    <property type="entry name" value="PRK00197.1"/>
    <property type="match status" value="1"/>
</dbReference>
<dbReference type="Pfam" id="PF00171">
    <property type="entry name" value="Aldedh"/>
    <property type="match status" value="1"/>
</dbReference>
<comment type="subcellular location">
    <subcellularLocation>
        <location evidence="7">Cytoplasm</location>
    </subcellularLocation>
</comment>
<dbReference type="Proteomes" id="UP000824002">
    <property type="component" value="Unassembled WGS sequence"/>
</dbReference>
<comment type="caution">
    <text evidence="9">The sequence shown here is derived from an EMBL/GenBank/DDBJ whole genome shotgun (WGS) entry which is preliminary data.</text>
</comment>
<reference evidence="9" key="2">
    <citation type="journal article" date="2021" name="PeerJ">
        <title>Extensive microbial diversity within the chicken gut microbiome revealed by metagenomics and culture.</title>
        <authorList>
            <person name="Gilroy R."/>
            <person name="Ravi A."/>
            <person name="Getino M."/>
            <person name="Pursley I."/>
            <person name="Horton D.L."/>
            <person name="Alikhan N.F."/>
            <person name="Baker D."/>
            <person name="Gharbi K."/>
            <person name="Hall N."/>
            <person name="Watson M."/>
            <person name="Adriaenssens E.M."/>
            <person name="Foster-Nyarko E."/>
            <person name="Jarju S."/>
            <person name="Secka A."/>
            <person name="Antonio M."/>
            <person name="Oren A."/>
            <person name="Chaudhuri R.R."/>
            <person name="La Ragione R."/>
            <person name="Hildebrand F."/>
            <person name="Pallen M.J."/>
        </authorList>
    </citation>
    <scope>NUCLEOTIDE SEQUENCE</scope>
    <source>
        <strain evidence="9">CHK199-13235</strain>
    </source>
</reference>
<dbReference type="InterPro" id="IPR000965">
    <property type="entry name" value="GPR_dom"/>
</dbReference>
<comment type="similarity">
    <text evidence="7">Belongs to the gamma-glutamyl phosphate reductase family.</text>
</comment>
<protein>
    <recommendedName>
        <fullName evidence="7">Gamma-glutamyl phosphate reductase</fullName>
        <shortName evidence="7">GPR</shortName>
        <ecNumber evidence="7">1.2.1.41</ecNumber>
    </recommendedName>
    <alternativeName>
        <fullName evidence="7">Glutamate-5-semialdehyde dehydrogenase</fullName>
    </alternativeName>
    <alternativeName>
        <fullName evidence="7">Glutamyl-gamma-semialdehyde dehydrogenase</fullName>
        <shortName evidence="7">GSA dehydrogenase</shortName>
    </alternativeName>
</protein>
<dbReference type="GO" id="GO:0055129">
    <property type="term" value="P:L-proline biosynthetic process"/>
    <property type="evidence" value="ECO:0007669"/>
    <property type="project" value="UniProtKB-UniRule"/>
</dbReference>
<dbReference type="GO" id="GO:0005737">
    <property type="term" value="C:cytoplasm"/>
    <property type="evidence" value="ECO:0007669"/>
    <property type="project" value="UniProtKB-SubCell"/>
</dbReference>
<dbReference type="AlphaFoldDB" id="A0A9D1FLH4"/>
<keyword evidence="3 7" id="KW-0641">Proline biosynthesis</keyword>
<dbReference type="FunFam" id="3.40.309.10:FF:000006">
    <property type="entry name" value="Gamma-glutamyl phosphate reductase"/>
    <property type="match status" value="1"/>
</dbReference>
<keyword evidence="7" id="KW-0963">Cytoplasm</keyword>
<name>A0A9D1FLH4_9FIRM</name>
<evidence type="ECO:0000256" key="6">
    <source>
        <dbReference type="ARBA" id="ARBA00049024"/>
    </source>
</evidence>
<accession>A0A9D1FLH4</accession>
<gene>
    <name evidence="7" type="primary">proA</name>
    <name evidence="9" type="ORF">IAB51_03740</name>
</gene>
<feature type="domain" description="Aldehyde dehydrogenase" evidence="8">
    <location>
        <begin position="39"/>
        <end position="281"/>
    </location>
</feature>
<dbReference type="PIRSF" id="PIRSF000151">
    <property type="entry name" value="GPR"/>
    <property type="match status" value="1"/>
</dbReference>
<dbReference type="HAMAP" id="MF_00412">
    <property type="entry name" value="ProA"/>
    <property type="match status" value="1"/>
</dbReference>
<dbReference type="GO" id="GO:0004350">
    <property type="term" value="F:glutamate-5-semialdehyde dehydrogenase activity"/>
    <property type="evidence" value="ECO:0007669"/>
    <property type="project" value="UniProtKB-UniRule"/>
</dbReference>
<evidence type="ECO:0000256" key="1">
    <source>
        <dbReference type="ARBA" id="ARBA00004985"/>
    </source>
</evidence>
<sequence>MSNMQELGRRVKEASRILGKASSGKKNEVLEAIAVALWEKRADILAANGEDIAAGRENGLNEGLIDRLTLTESRLEGICAAVRQLIGLADPVGVIESGSVRPNGLMIEKVRVPLGAVGIIFESRPNVTVDGAALCLKSGNAALLRGGKEAIRSNMALANIMRGAIESCGLPADCVLLVEDTSRNSANEMMRLNGLLDVLIPRGGAGLIQAVVQNATVPVIETGVGNCHIYVEKTADPDMAEKIVVNAKTSRVSVCNAAESLLIDRECAPAVLPRLANALKDKGVTLYGCPEAREICPDMEEASEEDYGREYLDYKMSVKVVSGLDEAVAHIARYSTGHSEAIVTRDYEAAQRFLNEVDSAAVYVNASTRFTDGGEFGLGAEIGISTQKLHARGPMGLDALTTCKYKVYGSGQIR</sequence>
<evidence type="ECO:0000256" key="4">
    <source>
        <dbReference type="ARBA" id="ARBA00022857"/>
    </source>
</evidence>
<dbReference type="InterPro" id="IPR012134">
    <property type="entry name" value="Glu-5-SA_DH"/>
</dbReference>
<evidence type="ECO:0000313" key="9">
    <source>
        <dbReference type="EMBL" id="HIS75904.1"/>
    </source>
</evidence>
<dbReference type="PROSITE" id="PS01223">
    <property type="entry name" value="PROA"/>
    <property type="match status" value="1"/>
</dbReference>
<evidence type="ECO:0000256" key="7">
    <source>
        <dbReference type="HAMAP-Rule" id="MF_00412"/>
    </source>
</evidence>
<dbReference type="InterPro" id="IPR015590">
    <property type="entry name" value="Aldehyde_DH_dom"/>
</dbReference>
<dbReference type="GO" id="GO:0050661">
    <property type="term" value="F:NADP binding"/>
    <property type="evidence" value="ECO:0007669"/>
    <property type="project" value="InterPro"/>
</dbReference>
<dbReference type="EMBL" id="DVJP01000029">
    <property type="protein sequence ID" value="HIS75904.1"/>
    <property type="molecule type" value="Genomic_DNA"/>
</dbReference>
<evidence type="ECO:0000313" key="10">
    <source>
        <dbReference type="Proteomes" id="UP000824002"/>
    </source>
</evidence>
<dbReference type="InterPro" id="IPR016162">
    <property type="entry name" value="Ald_DH_N"/>
</dbReference>